<dbReference type="InterPro" id="IPR029016">
    <property type="entry name" value="GAF-like_dom_sf"/>
</dbReference>
<dbReference type="CDD" id="cd00082">
    <property type="entry name" value="HisKA"/>
    <property type="match status" value="1"/>
</dbReference>
<dbReference type="SMART" id="SM00448">
    <property type="entry name" value="REC"/>
    <property type="match status" value="2"/>
</dbReference>
<dbReference type="SUPFAM" id="SSF55874">
    <property type="entry name" value="ATPase domain of HSP90 chaperone/DNA topoisomerase II/histidine kinase"/>
    <property type="match status" value="2"/>
</dbReference>
<dbReference type="SMART" id="SM00387">
    <property type="entry name" value="HATPase_c"/>
    <property type="match status" value="2"/>
</dbReference>
<feature type="domain" description="Histidine kinase" evidence="3">
    <location>
        <begin position="942"/>
        <end position="1168"/>
    </location>
</feature>
<comment type="caution">
    <text evidence="5">The sequence shown here is derived from an EMBL/GenBank/DDBJ whole genome shotgun (WGS) entry which is preliminary data.</text>
</comment>
<dbReference type="Gene3D" id="3.30.565.10">
    <property type="entry name" value="Histidine kinase-like ATPase, C-terminal domain"/>
    <property type="match status" value="2"/>
</dbReference>
<feature type="modified residue" description="4-aspartylphosphate" evidence="2">
    <location>
        <position position="713"/>
    </location>
</feature>
<dbReference type="Gene3D" id="3.30.450.20">
    <property type="entry name" value="PAS domain"/>
    <property type="match status" value="1"/>
</dbReference>
<dbReference type="STRING" id="44941.A0A397UE50"/>
<dbReference type="InterPro" id="IPR003594">
    <property type="entry name" value="HATPase_dom"/>
</dbReference>
<dbReference type="InterPro" id="IPR005467">
    <property type="entry name" value="His_kinase_dom"/>
</dbReference>
<dbReference type="InterPro" id="IPR004358">
    <property type="entry name" value="Sig_transdc_His_kin-like_C"/>
</dbReference>
<dbReference type="PANTHER" id="PTHR43547:SF2">
    <property type="entry name" value="HYBRID SIGNAL TRANSDUCTION HISTIDINE KINASE C"/>
    <property type="match status" value="1"/>
</dbReference>
<sequence length="1423" mass="163074">MSLFSICIGNTENEEIIDMVYNFDWSSTSLGLMDSWESVIKTVTGLCLKSTFPIFLHIGPPEWILLYNRAFSEILKTKHPYALGKSTKDVWPEIFDIITSQLESVRTTGKGMFKKDEYFELERDGYTEESYFNYTFSPIFKSDGTVWAILNMAQETTQRVLNTRRLKILSEFGNRVSEIESLESACHIVTKVLRNNADTPYALIYFVENKLNASLESLNARLISTTFDKDDKKGCQFPEYLPETSDIIYLAEDANKSYNTYIELSRDSVTCSFLKCESWPIYHVINEGRHLKILLNDESQAVLLPTKVSQSLSAVLICGINRLRTLDDKYVDFLQLITNQMNTYLINGQSIEEEKKRSKILADLNYQKVTFFQSISHELKTPLTLMLSPLDEVINACPQESPTMLYLQTIRRNAHRLLKLIDTLLQFSNIESNQLEANYCETNIAEFTRELASDFKDMAKTLGLDYNIDIPHHEELNQAIGGKIYLDHDMYETIVFNLCSNALKHTWDGSIKISLYPDCKDNKKMVVLEVSDTGIGIPEIALPNIFQRFYRVESQGSRSHKGTGIGLALVKELVTCHGGDITVTSIVNQGTTFKCWFPIGYEHLPINQIKHFNNIEKINNSRELYNNRQLYLEESSQWINNSIIQHDIMEETSIIDQNNKITLTSNVDKKYQVLQDYLADVLKEFDIYLACDGRDAIRVLSKLKKLPDLILSDVMMPNMNGHELLDVLRSSAKTQQIPVILLSAQAEDSKIQGLNKGADDYLVKPFSSRELITRIRTNIKLSHFRREILYQQYKQEKTKQLLLSISNNFLSKLNLDETLNYLVKEIYYRLPCERIFIISNEQPNSKNNDKIVALYEDSENINPITNPFIEIDNNENNSQKFNNLQETLNNNLGIDICLDTYCDYIHKNVSVLSLELRLHDDYWGWIKVHRPPNSNWLDSEIELLQQISNQISLAITYTKLSDENAEKEMQIKSAEFANYIKSQILANTSHVNNILWAAKFEAKKITLINKTFDLLELIENIIEDFGRKAGDKNIDLIVNYDANLLPRYIKSDPERLKQVLSHLLSNSVKFTDTGKGELMLTISMQSQKDGKNPIHSQFVKNGCLLIELYDKGIGMNPKYIQHACKSFSQDDMSKTKEQDSTGLGLSLCKNLLEINGGEIKVESQFEQGIDAFDTFDKSINEAKKYEELHNKFAYDIAFIGLYENNEEEVLKAVLELRGLGCNNLAIVFIVLPNYKRNELGKKLIAKKQYADYKFENASQDIVHRYNVDDYESRVRNNKFILCVDDDPISLENTLQQVAKLGYSTISATNGQEAIKLIDSEFKLLKNTFSSSSNSDVDQVKASRISLILTEYNLPIISGFDFSRAIRTTSPPISNLPIIVLTALPMEEIQNKCIDSGINDYLSKPLKVYELEKALIKWVNENQQ</sequence>
<comment type="caution">
    <text evidence="2">Lacks conserved residue(s) required for the propagation of feature annotation.</text>
</comment>
<dbReference type="InterPro" id="IPR036097">
    <property type="entry name" value="HisK_dim/P_sf"/>
</dbReference>
<dbReference type="InterPro" id="IPR011006">
    <property type="entry name" value="CheY-like_superfamily"/>
</dbReference>
<gene>
    <name evidence="5" type="ORF">C2G38_2251957</name>
</gene>
<organism evidence="5 6">
    <name type="scientific">Gigaspora rosea</name>
    <dbReference type="NCBI Taxonomy" id="44941"/>
    <lineage>
        <taxon>Eukaryota</taxon>
        <taxon>Fungi</taxon>
        <taxon>Fungi incertae sedis</taxon>
        <taxon>Mucoromycota</taxon>
        <taxon>Glomeromycotina</taxon>
        <taxon>Glomeromycetes</taxon>
        <taxon>Diversisporales</taxon>
        <taxon>Gigasporaceae</taxon>
        <taxon>Gigaspora</taxon>
    </lineage>
</organism>
<dbReference type="InterPro" id="IPR003661">
    <property type="entry name" value="HisK_dim/P_dom"/>
</dbReference>
<dbReference type="CDD" id="cd17546">
    <property type="entry name" value="REC_hyHK_CKI1_RcsC-like"/>
    <property type="match status" value="1"/>
</dbReference>
<evidence type="ECO:0000313" key="6">
    <source>
        <dbReference type="Proteomes" id="UP000266673"/>
    </source>
</evidence>
<dbReference type="Gene3D" id="3.40.50.2300">
    <property type="match status" value="2"/>
</dbReference>
<reference evidence="5 6" key="1">
    <citation type="submission" date="2018-06" db="EMBL/GenBank/DDBJ databases">
        <title>Comparative genomics reveals the genomic features of Rhizophagus irregularis, R. cerebriforme, R. diaphanum and Gigaspora rosea, and their symbiotic lifestyle signature.</title>
        <authorList>
            <person name="Morin E."/>
            <person name="San Clemente H."/>
            <person name="Chen E.C.H."/>
            <person name="De La Providencia I."/>
            <person name="Hainaut M."/>
            <person name="Kuo A."/>
            <person name="Kohler A."/>
            <person name="Murat C."/>
            <person name="Tang N."/>
            <person name="Roy S."/>
            <person name="Loubradou J."/>
            <person name="Henrissat B."/>
            <person name="Grigoriev I.V."/>
            <person name="Corradi N."/>
            <person name="Roux C."/>
            <person name="Martin F.M."/>
        </authorList>
    </citation>
    <scope>NUCLEOTIDE SEQUENCE [LARGE SCALE GENOMIC DNA]</scope>
    <source>
        <strain evidence="5 6">DAOM 194757</strain>
    </source>
</reference>
<accession>A0A397UE50</accession>
<dbReference type="InterPro" id="IPR036890">
    <property type="entry name" value="HATPase_C_sf"/>
</dbReference>
<dbReference type="SUPFAM" id="SSF47384">
    <property type="entry name" value="Homodimeric domain of signal transducing histidine kinase"/>
    <property type="match status" value="1"/>
</dbReference>
<dbReference type="SUPFAM" id="SSF52172">
    <property type="entry name" value="CheY-like"/>
    <property type="match status" value="2"/>
</dbReference>
<dbReference type="PRINTS" id="PR00344">
    <property type="entry name" value="BCTRLSENSOR"/>
</dbReference>
<evidence type="ECO:0008006" key="7">
    <source>
        <dbReference type="Google" id="ProtNLM"/>
    </source>
</evidence>
<dbReference type="Pfam" id="PF02518">
    <property type="entry name" value="HATPase_c"/>
    <property type="match status" value="2"/>
</dbReference>
<dbReference type="InterPro" id="IPR001789">
    <property type="entry name" value="Sig_transdc_resp-reg_receiver"/>
</dbReference>
<feature type="domain" description="Response regulatory" evidence="4">
    <location>
        <begin position="1279"/>
        <end position="1418"/>
    </location>
</feature>
<dbReference type="SUPFAM" id="SSF55781">
    <property type="entry name" value="GAF domain-like"/>
    <property type="match status" value="1"/>
</dbReference>
<protein>
    <recommendedName>
        <fullName evidence="7">Histidine kinase</fullName>
    </recommendedName>
</protein>
<feature type="domain" description="Response regulatory" evidence="4">
    <location>
        <begin position="660"/>
        <end position="779"/>
    </location>
</feature>
<dbReference type="Gene3D" id="1.10.287.130">
    <property type="match status" value="1"/>
</dbReference>
<dbReference type="PANTHER" id="PTHR43547">
    <property type="entry name" value="TWO-COMPONENT HISTIDINE KINASE"/>
    <property type="match status" value="1"/>
</dbReference>
<dbReference type="Proteomes" id="UP000266673">
    <property type="component" value="Unassembled WGS sequence"/>
</dbReference>
<dbReference type="EMBL" id="QKWP01001497">
    <property type="protein sequence ID" value="RIB08542.1"/>
    <property type="molecule type" value="Genomic_DNA"/>
</dbReference>
<dbReference type="Pfam" id="PF00512">
    <property type="entry name" value="HisKA"/>
    <property type="match status" value="1"/>
</dbReference>
<keyword evidence="1 2" id="KW-0597">Phosphoprotein</keyword>
<keyword evidence="6" id="KW-1185">Reference proteome</keyword>
<name>A0A397UE50_9GLOM</name>
<evidence type="ECO:0000313" key="5">
    <source>
        <dbReference type="EMBL" id="RIB08542.1"/>
    </source>
</evidence>
<evidence type="ECO:0000259" key="4">
    <source>
        <dbReference type="PROSITE" id="PS50110"/>
    </source>
</evidence>
<evidence type="ECO:0000256" key="2">
    <source>
        <dbReference type="PROSITE-ProRule" id="PRU00169"/>
    </source>
</evidence>
<evidence type="ECO:0000259" key="3">
    <source>
        <dbReference type="PROSITE" id="PS50109"/>
    </source>
</evidence>
<dbReference type="Gene3D" id="3.30.450.40">
    <property type="match status" value="1"/>
</dbReference>
<dbReference type="OrthoDB" id="303614at2759"/>
<dbReference type="GO" id="GO:0000155">
    <property type="term" value="F:phosphorelay sensor kinase activity"/>
    <property type="evidence" value="ECO:0007669"/>
    <property type="project" value="InterPro"/>
</dbReference>
<dbReference type="PROSITE" id="PS50110">
    <property type="entry name" value="RESPONSE_REGULATORY"/>
    <property type="match status" value="2"/>
</dbReference>
<feature type="domain" description="Histidine kinase" evidence="3">
    <location>
        <begin position="374"/>
        <end position="601"/>
    </location>
</feature>
<dbReference type="SMART" id="SM00388">
    <property type="entry name" value="HisKA"/>
    <property type="match status" value="1"/>
</dbReference>
<dbReference type="PROSITE" id="PS50109">
    <property type="entry name" value="HIS_KIN"/>
    <property type="match status" value="2"/>
</dbReference>
<proteinExistence type="predicted"/>
<dbReference type="Pfam" id="PF00072">
    <property type="entry name" value="Response_reg"/>
    <property type="match status" value="2"/>
</dbReference>
<dbReference type="SUPFAM" id="SSF55785">
    <property type="entry name" value="PYP-like sensor domain (PAS domain)"/>
    <property type="match status" value="1"/>
</dbReference>
<dbReference type="InterPro" id="IPR035965">
    <property type="entry name" value="PAS-like_dom_sf"/>
</dbReference>
<evidence type="ECO:0000256" key="1">
    <source>
        <dbReference type="ARBA" id="ARBA00022553"/>
    </source>
</evidence>